<dbReference type="EMBL" id="JNFQ01000002">
    <property type="protein sequence ID" value="KFG74504.1"/>
    <property type="molecule type" value="Genomic_DNA"/>
</dbReference>
<sequence>MSLTGIAAVLALAGIPVSVLVARWQMRTALTQAEASHRTALEAAEASHRSALEVARQQIEAERDRWILDARRAEYRLFQTSLNQLRRALERSGADDSEIHEALHEVHDSSHRIAEVGPEEVHRVAKFIREQCYVMHTWPRKRRVELWRLHVAPARTSLDEAINEVISR</sequence>
<evidence type="ECO:0000313" key="1">
    <source>
        <dbReference type="EMBL" id="KFG74504.1"/>
    </source>
</evidence>
<keyword evidence="2" id="KW-1185">Reference proteome</keyword>
<dbReference type="AlphaFoldDB" id="A0A086N036"/>
<dbReference type="HOGENOM" id="CLU_1585561_0_0_11"/>
<dbReference type="STRING" id="1915400.FM21_27565"/>
<accession>A0A086N036</accession>
<protein>
    <submittedName>
        <fullName evidence="1">Uncharacterized protein</fullName>
    </submittedName>
</protein>
<dbReference type="Proteomes" id="UP000029095">
    <property type="component" value="Unassembled WGS sequence"/>
</dbReference>
<reference evidence="1 2" key="1">
    <citation type="submission" date="2014-05" db="EMBL/GenBank/DDBJ databases">
        <title>Complete genome sequence of the Streptomyces mutabilis TRM45540.</title>
        <authorList>
            <person name="Luo X."/>
            <person name="Zhang L."/>
        </authorList>
    </citation>
    <scope>NUCLEOTIDE SEQUENCE [LARGE SCALE GENOMIC DNA]</scope>
    <source>
        <strain evidence="1 2">TRM45540</strain>
    </source>
</reference>
<gene>
    <name evidence="1" type="ORF">FM21_27565</name>
</gene>
<comment type="caution">
    <text evidence="1">The sequence shown here is derived from an EMBL/GenBank/DDBJ whole genome shotgun (WGS) entry which is preliminary data.</text>
</comment>
<proteinExistence type="predicted"/>
<evidence type="ECO:0000313" key="2">
    <source>
        <dbReference type="Proteomes" id="UP000029095"/>
    </source>
</evidence>
<name>A0A086N036_9ACTN</name>
<dbReference type="RefSeq" id="WP_043381567.1">
    <property type="nucleotide sequence ID" value="NZ_KN039947.1"/>
</dbReference>
<organism evidence="1 2">
    <name type="scientific">Streptomyces mutabilis</name>
    <dbReference type="NCBI Taxonomy" id="67332"/>
    <lineage>
        <taxon>Bacteria</taxon>
        <taxon>Bacillati</taxon>
        <taxon>Actinomycetota</taxon>
        <taxon>Actinomycetes</taxon>
        <taxon>Kitasatosporales</taxon>
        <taxon>Streptomycetaceae</taxon>
        <taxon>Streptomyces</taxon>
    </lineage>
</organism>